<evidence type="ECO:0000313" key="1">
    <source>
        <dbReference type="EMBL" id="KAL0157916.1"/>
    </source>
</evidence>
<evidence type="ECO:0000313" key="2">
    <source>
        <dbReference type="Proteomes" id="UP001529510"/>
    </source>
</evidence>
<name>A0ABD0N9K1_CIRMR</name>
<reference evidence="1 2" key="1">
    <citation type="submission" date="2024-05" db="EMBL/GenBank/DDBJ databases">
        <title>Genome sequencing and assembly of Indian major carp, Cirrhinus mrigala (Hamilton, 1822).</title>
        <authorList>
            <person name="Mohindra V."/>
            <person name="Chowdhury L.M."/>
            <person name="Lal K."/>
            <person name="Jena J.K."/>
        </authorList>
    </citation>
    <scope>NUCLEOTIDE SEQUENCE [LARGE SCALE GENOMIC DNA]</scope>
    <source>
        <strain evidence="1">CM1030</strain>
        <tissue evidence="1">Blood</tissue>
    </source>
</reference>
<dbReference type="AlphaFoldDB" id="A0ABD0N9K1"/>
<comment type="caution">
    <text evidence="1">The sequence shown here is derived from an EMBL/GenBank/DDBJ whole genome shotgun (WGS) entry which is preliminary data.</text>
</comment>
<proteinExistence type="predicted"/>
<accession>A0ABD0N9K1</accession>
<keyword evidence="2" id="KW-1185">Reference proteome</keyword>
<feature type="non-terminal residue" evidence="1">
    <location>
        <position position="1"/>
    </location>
</feature>
<organism evidence="1 2">
    <name type="scientific">Cirrhinus mrigala</name>
    <name type="common">Mrigala</name>
    <dbReference type="NCBI Taxonomy" id="683832"/>
    <lineage>
        <taxon>Eukaryota</taxon>
        <taxon>Metazoa</taxon>
        <taxon>Chordata</taxon>
        <taxon>Craniata</taxon>
        <taxon>Vertebrata</taxon>
        <taxon>Euteleostomi</taxon>
        <taxon>Actinopterygii</taxon>
        <taxon>Neopterygii</taxon>
        <taxon>Teleostei</taxon>
        <taxon>Ostariophysi</taxon>
        <taxon>Cypriniformes</taxon>
        <taxon>Cyprinidae</taxon>
        <taxon>Labeoninae</taxon>
        <taxon>Labeonini</taxon>
        <taxon>Cirrhinus</taxon>
    </lineage>
</organism>
<protein>
    <submittedName>
        <fullName evidence="1">Uncharacterized protein</fullName>
    </submittedName>
</protein>
<dbReference type="EMBL" id="JAMKFB020000023">
    <property type="protein sequence ID" value="KAL0157916.1"/>
    <property type="molecule type" value="Genomic_DNA"/>
</dbReference>
<sequence length="80" mass="9003">VCKVLNITTMSCLAPSLMAEYRPGLDSVKHADEFGFIFNNVQALLVYNNTNFMYYPNPYFEPLSTNGILEQKPGSPIILK</sequence>
<dbReference type="Proteomes" id="UP001529510">
    <property type="component" value="Unassembled WGS sequence"/>
</dbReference>
<feature type="non-terminal residue" evidence="1">
    <location>
        <position position="80"/>
    </location>
</feature>
<gene>
    <name evidence="1" type="ORF">M9458_045992</name>
</gene>